<dbReference type="AlphaFoldDB" id="K0JVQ3"/>
<comment type="cofactor">
    <cofactor evidence="1">
        <name>Mg(2+)</name>
        <dbReference type="ChEBI" id="CHEBI:18420"/>
    </cofactor>
</comment>
<dbReference type="BioCyc" id="SESP1179773:BN6_RS10830-MONOMER"/>
<evidence type="ECO:0000259" key="5">
    <source>
        <dbReference type="PROSITE" id="PS51462"/>
    </source>
</evidence>
<dbReference type="STRING" id="1179773.BN6_22260"/>
<dbReference type="SUPFAM" id="SSF55811">
    <property type="entry name" value="Nudix"/>
    <property type="match status" value="1"/>
</dbReference>
<evidence type="ECO:0000313" key="6">
    <source>
        <dbReference type="EMBL" id="CCH29547.1"/>
    </source>
</evidence>
<keyword evidence="3 4" id="KW-0378">Hydrolase</keyword>
<dbReference type="PANTHER" id="PTHR43046:SF16">
    <property type="entry name" value="ADP-RIBOSE PYROPHOSPHATASE YJHB-RELATED"/>
    <property type="match status" value="1"/>
</dbReference>
<dbReference type="GO" id="GO:0016787">
    <property type="term" value="F:hydrolase activity"/>
    <property type="evidence" value="ECO:0007669"/>
    <property type="project" value="UniProtKB-KW"/>
</dbReference>
<dbReference type="OrthoDB" id="21342at2"/>
<dbReference type="CDD" id="cd04683">
    <property type="entry name" value="NUDIX_Hydrolase"/>
    <property type="match status" value="1"/>
</dbReference>
<dbReference type="HOGENOM" id="CLU_037162_9_3_11"/>
<dbReference type="Gene3D" id="3.90.79.10">
    <property type="entry name" value="Nucleoside Triphosphate Pyrophosphohydrolase"/>
    <property type="match status" value="1"/>
</dbReference>
<evidence type="ECO:0000256" key="2">
    <source>
        <dbReference type="ARBA" id="ARBA00005582"/>
    </source>
</evidence>
<dbReference type="InterPro" id="IPR020476">
    <property type="entry name" value="Nudix_hydrolase"/>
</dbReference>
<dbReference type="PROSITE" id="PS00893">
    <property type="entry name" value="NUDIX_BOX"/>
    <property type="match status" value="1"/>
</dbReference>
<gene>
    <name evidence="6" type="ordered locus">BN6_22260</name>
</gene>
<dbReference type="InterPro" id="IPR020084">
    <property type="entry name" value="NUDIX_hydrolase_CS"/>
</dbReference>
<dbReference type="Pfam" id="PF00293">
    <property type="entry name" value="NUDIX"/>
    <property type="match status" value="1"/>
</dbReference>
<dbReference type="PANTHER" id="PTHR43046">
    <property type="entry name" value="GDP-MANNOSE MANNOSYL HYDROLASE"/>
    <property type="match status" value="1"/>
</dbReference>
<accession>K0JVQ3</accession>
<sequence length="150" mass="16542">MADRHLIDVHLLLVRDGQVLLTRRRDADPRFDGRWHLPSGKLDAGESVLRAAAREADEEVGVGIDIADLRLVHTSHVTGPGLEPRLGLFFEALRWTGEPVNREPDKCSAVGWFPLDALPDRLIEYPAAGIHAYRTGSPFGTLGWPDSTTS</sequence>
<dbReference type="PROSITE" id="PS51462">
    <property type="entry name" value="NUDIX"/>
    <property type="match status" value="1"/>
</dbReference>
<evidence type="ECO:0000313" key="7">
    <source>
        <dbReference type="Proteomes" id="UP000006281"/>
    </source>
</evidence>
<evidence type="ECO:0000256" key="1">
    <source>
        <dbReference type="ARBA" id="ARBA00001946"/>
    </source>
</evidence>
<dbReference type="EMBL" id="HE804045">
    <property type="protein sequence ID" value="CCH29547.1"/>
    <property type="molecule type" value="Genomic_DNA"/>
</dbReference>
<proteinExistence type="inferred from homology"/>
<organism evidence="6 7">
    <name type="scientific">Saccharothrix espanaensis (strain ATCC 51144 / DSM 44229 / JCM 9112 / NBRC 15066 / NRRL 15764)</name>
    <dbReference type="NCBI Taxonomy" id="1179773"/>
    <lineage>
        <taxon>Bacteria</taxon>
        <taxon>Bacillati</taxon>
        <taxon>Actinomycetota</taxon>
        <taxon>Actinomycetes</taxon>
        <taxon>Pseudonocardiales</taxon>
        <taxon>Pseudonocardiaceae</taxon>
        <taxon>Saccharothrix</taxon>
    </lineage>
</organism>
<dbReference type="eggNOG" id="COG1051">
    <property type="taxonomic scope" value="Bacteria"/>
</dbReference>
<evidence type="ECO:0000256" key="3">
    <source>
        <dbReference type="ARBA" id="ARBA00022801"/>
    </source>
</evidence>
<evidence type="ECO:0000256" key="4">
    <source>
        <dbReference type="RuleBase" id="RU003476"/>
    </source>
</evidence>
<dbReference type="InterPro" id="IPR000086">
    <property type="entry name" value="NUDIX_hydrolase_dom"/>
</dbReference>
<feature type="domain" description="Nudix hydrolase" evidence="5">
    <location>
        <begin position="3"/>
        <end position="135"/>
    </location>
</feature>
<dbReference type="InterPro" id="IPR015797">
    <property type="entry name" value="NUDIX_hydrolase-like_dom_sf"/>
</dbReference>
<dbReference type="KEGG" id="sesp:BN6_22260"/>
<protein>
    <recommendedName>
        <fullName evidence="5">Nudix hydrolase domain-containing protein</fullName>
    </recommendedName>
</protein>
<dbReference type="Proteomes" id="UP000006281">
    <property type="component" value="Chromosome"/>
</dbReference>
<keyword evidence="7" id="KW-1185">Reference proteome</keyword>
<comment type="similarity">
    <text evidence="2 4">Belongs to the Nudix hydrolase family.</text>
</comment>
<dbReference type="PATRIC" id="fig|1179773.3.peg.2218"/>
<dbReference type="RefSeq" id="WP_015099659.1">
    <property type="nucleotide sequence ID" value="NC_019673.1"/>
</dbReference>
<reference evidence="6 7" key="1">
    <citation type="journal article" date="2012" name="BMC Genomics">
        <title>Complete genome sequence of Saccharothrix espanaensis DSM 44229T and comparison to the other completely sequenced Pseudonocardiaceae.</title>
        <authorList>
            <person name="Strobel T."/>
            <person name="Al-Dilaimi A."/>
            <person name="Blom J."/>
            <person name="Gessner A."/>
            <person name="Kalinowski J."/>
            <person name="Luzhetska M."/>
            <person name="Puhler A."/>
            <person name="Szczepanowski R."/>
            <person name="Bechthold A."/>
            <person name="Ruckert C."/>
        </authorList>
    </citation>
    <scope>NUCLEOTIDE SEQUENCE [LARGE SCALE GENOMIC DNA]</scope>
    <source>
        <strain evidence="7">ATCC 51144 / DSM 44229 / JCM 9112 / NBRC 15066 / NRRL 15764</strain>
    </source>
</reference>
<dbReference type="PRINTS" id="PR00502">
    <property type="entry name" value="NUDIXFAMILY"/>
</dbReference>
<name>K0JVQ3_SACES</name>